<organism evidence="2 3">
    <name type="scientific">Citrus x changshan-huyou</name>
    <dbReference type="NCBI Taxonomy" id="2935761"/>
    <lineage>
        <taxon>Eukaryota</taxon>
        <taxon>Viridiplantae</taxon>
        <taxon>Streptophyta</taxon>
        <taxon>Embryophyta</taxon>
        <taxon>Tracheophyta</taxon>
        <taxon>Spermatophyta</taxon>
        <taxon>Magnoliopsida</taxon>
        <taxon>eudicotyledons</taxon>
        <taxon>Gunneridae</taxon>
        <taxon>Pentapetalae</taxon>
        <taxon>rosids</taxon>
        <taxon>malvids</taxon>
        <taxon>Sapindales</taxon>
        <taxon>Rutaceae</taxon>
        <taxon>Aurantioideae</taxon>
        <taxon>Citrus</taxon>
    </lineage>
</organism>
<dbReference type="Proteomes" id="UP001428341">
    <property type="component" value="Unassembled WGS sequence"/>
</dbReference>
<evidence type="ECO:0000313" key="3">
    <source>
        <dbReference type="Proteomes" id="UP001428341"/>
    </source>
</evidence>
<accession>A0AAP0LU63</accession>
<dbReference type="EMBL" id="JBCGBO010000024">
    <property type="protein sequence ID" value="KAK9181260.1"/>
    <property type="molecule type" value="Genomic_DNA"/>
</dbReference>
<protein>
    <submittedName>
        <fullName evidence="2">Uncharacterized protein</fullName>
    </submittedName>
</protein>
<proteinExistence type="predicted"/>
<feature type="transmembrane region" description="Helical" evidence="1">
    <location>
        <begin position="150"/>
        <end position="167"/>
    </location>
</feature>
<gene>
    <name evidence="2" type="ORF">WN944_024397</name>
</gene>
<keyword evidence="3" id="KW-1185">Reference proteome</keyword>
<keyword evidence="1" id="KW-0812">Transmembrane</keyword>
<evidence type="ECO:0000256" key="1">
    <source>
        <dbReference type="SAM" id="Phobius"/>
    </source>
</evidence>
<dbReference type="AlphaFoldDB" id="A0AAP0LU63"/>
<keyword evidence="1" id="KW-1133">Transmembrane helix</keyword>
<name>A0AAP0LU63_9ROSI</name>
<evidence type="ECO:0000313" key="2">
    <source>
        <dbReference type="EMBL" id="KAK9181260.1"/>
    </source>
</evidence>
<sequence>MGGLKLVCVPMFYSVILGIVASYARFPKLGIMIVVWGASKKFSTLAGGVIEIESELILKAKSCKEKKEVDMVVYRGKLNYEIKHEIVILFLLKPVLLLAGPIVLTIRSDSLIVGYDFNSQTESEMKSSLVDFPPHTPSDPKATLLMTRSPAMRLWLAAVVCIALVVIKKCEHFVALLTKLTLVVGGGIGSSYNFSCVGLVLGRFDCTLYCQIEGDDATATFASSLGISSSNLGDDSTA</sequence>
<keyword evidence="1" id="KW-0472">Membrane</keyword>
<feature type="transmembrane region" description="Helical" evidence="1">
    <location>
        <begin position="12"/>
        <end position="36"/>
    </location>
</feature>
<reference evidence="2 3" key="1">
    <citation type="submission" date="2024-05" db="EMBL/GenBank/DDBJ databases">
        <title>Haplotype-resolved chromosome-level genome assembly of Huyou (Citrus changshanensis).</title>
        <authorList>
            <person name="Miao C."/>
            <person name="Chen W."/>
            <person name="Wu Y."/>
            <person name="Wang L."/>
            <person name="Zhao S."/>
            <person name="Grierson D."/>
            <person name="Xu C."/>
            <person name="Chen K."/>
        </authorList>
    </citation>
    <scope>NUCLEOTIDE SEQUENCE [LARGE SCALE GENOMIC DNA]</scope>
    <source>
        <strain evidence="2">01-14</strain>
        <tissue evidence="2">Leaf</tissue>
    </source>
</reference>
<feature type="transmembrane region" description="Helical" evidence="1">
    <location>
        <begin position="86"/>
        <end position="106"/>
    </location>
</feature>
<comment type="caution">
    <text evidence="2">The sequence shown here is derived from an EMBL/GenBank/DDBJ whole genome shotgun (WGS) entry which is preliminary data.</text>
</comment>